<proteinExistence type="predicted"/>
<evidence type="ECO:0000256" key="1">
    <source>
        <dbReference type="SAM" id="SignalP"/>
    </source>
</evidence>
<gene>
    <name evidence="3" type="ORF">PGX00_07365</name>
</gene>
<protein>
    <submittedName>
        <fullName evidence="3">Transporter substrate-binding domain-containing protein</fullName>
    </submittedName>
</protein>
<dbReference type="RefSeq" id="WP_272134106.1">
    <property type="nucleotide sequence ID" value="NZ_JAQLOI010000001.1"/>
</dbReference>
<accession>A0ABT4YPK8</accession>
<evidence type="ECO:0000313" key="4">
    <source>
        <dbReference type="Proteomes" id="UP001210678"/>
    </source>
</evidence>
<dbReference type="Gene3D" id="3.40.190.10">
    <property type="entry name" value="Periplasmic binding protein-like II"/>
    <property type="match status" value="1"/>
</dbReference>
<sequence>MSLKKVMILSCVSLGLLVSQANASSIKVGIATEAYPPFSVPNAEGNYTGWEIDIANAICEQAKLDCEIVRLSPHLGTVLSLL</sequence>
<evidence type="ECO:0000259" key="2">
    <source>
        <dbReference type="Pfam" id="PF00497"/>
    </source>
</evidence>
<keyword evidence="1" id="KW-0732">Signal</keyword>
<comment type="caution">
    <text evidence="3">The sequence shown here is derived from an EMBL/GenBank/DDBJ whole genome shotgun (WGS) entry which is preliminary data.</text>
</comment>
<evidence type="ECO:0000313" key="3">
    <source>
        <dbReference type="EMBL" id="MDB1123487.1"/>
    </source>
</evidence>
<dbReference type="EMBL" id="JAQLOI010000001">
    <property type="protein sequence ID" value="MDB1123487.1"/>
    <property type="molecule type" value="Genomic_DNA"/>
</dbReference>
<name>A0ABT4YPK8_9VIBR</name>
<dbReference type="InterPro" id="IPR001638">
    <property type="entry name" value="Solute-binding_3/MltF_N"/>
</dbReference>
<keyword evidence="4" id="KW-1185">Reference proteome</keyword>
<reference evidence="3 4" key="1">
    <citation type="submission" date="2023-01" db="EMBL/GenBank/DDBJ databases">
        <title>Vibrio sp. KJ40-1 sp.nov, isolated from marine algae.</title>
        <authorList>
            <person name="Butt M."/>
            <person name="Kim J.M.J."/>
            <person name="Jeon C.O.C."/>
        </authorList>
    </citation>
    <scope>NUCLEOTIDE SEQUENCE [LARGE SCALE GENOMIC DNA]</scope>
    <source>
        <strain evidence="3 4">KJ40-1</strain>
    </source>
</reference>
<dbReference type="Proteomes" id="UP001210678">
    <property type="component" value="Unassembled WGS sequence"/>
</dbReference>
<dbReference type="Pfam" id="PF00497">
    <property type="entry name" value="SBP_bac_3"/>
    <property type="match status" value="1"/>
</dbReference>
<feature type="signal peptide" evidence="1">
    <location>
        <begin position="1"/>
        <end position="23"/>
    </location>
</feature>
<dbReference type="SUPFAM" id="SSF53850">
    <property type="entry name" value="Periplasmic binding protein-like II"/>
    <property type="match status" value="1"/>
</dbReference>
<organism evidence="3 4">
    <name type="scientific">Vibrio algarum</name>
    <dbReference type="NCBI Taxonomy" id="3020714"/>
    <lineage>
        <taxon>Bacteria</taxon>
        <taxon>Pseudomonadati</taxon>
        <taxon>Pseudomonadota</taxon>
        <taxon>Gammaproteobacteria</taxon>
        <taxon>Vibrionales</taxon>
        <taxon>Vibrionaceae</taxon>
        <taxon>Vibrio</taxon>
    </lineage>
</organism>
<feature type="chain" id="PRO_5047255562" evidence="1">
    <location>
        <begin position="24"/>
        <end position="82"/>
    </location>
</feature>
<feature type="domain" description="Solute-binding protein family 3/N-terminal" evidence="2">
    <location>
        <begin position="27"/>
        <end position="72"/>
    </location>
</feature>